<dbReference type="GO" id="GO:0005975">
    <property type="term" value="P:carbohydrate metabolic process"/>
    <property type="evidence" value="ECO:0007669"/>
    <property type="project" value="InterPro"/>
</dbReference>
<proteinExistence type="inferred from homology"/>
<dbReference type="Gene3D" id="2.60.40.10">
    <property type="entry name" value="Immunoglobulins"/>
    <property type="match status" value="3"/>
</dbReference>
<dbReference type="GO" id="GO:0005764">
    <property type="term" value="C:lysosome"/>
    <property type="evidence" value="ECO:0007669"/>
    <property type="project" value="UniProtKB-SubCell"/>
</dbReference>
<organism evidence="26 27">
    <name type="scientific">Haloarcula salina</name>
    <dbReference type="NCBI Taxonomy" id="1429914"/>
    <lineage>
        <taxon>Archaea</taxon>
        <taxon>Methanobacteriati</taxon>
        <taxon>Methanobacteriota</taxon>
        <taxon>Stenosarchaea group</taxon>
        <taxon>Halobacteria</taxon>
        <taxon>Halobacteriales</taxon>
        <taxon>Haloarculaceae</taxon>
        <taxon>Haloarcula</taxon>
    </lineage>
</organism>
<evidence type="ECO:0000256" key="12">
    <source>
        <dbReference type="ARBA" id="ARBA00022801"/>
    </source>
</evidence>
<dbReference type="Gene3D" id="2.60.120.260">
    <property type="entry name" value="Galactose-binding domain-like"/>
    <property type="match status" value="1"/>
</dbReference>
<evidence type="ECO:0000256" key="6">
    <source>
        <dbReference type="ARBA" id="ARBA00011245"/>
    </source>
</evidence>
<dbReference type="PANTHER" id="PTHR43730">
    <property type="entry name" value="BETA-MANNOSIDASE"/>
    <property type="match status" value="1"/>
</dbReference>
<evidence type="ECO:0000313" key="27">
    <source>
        <dbReference type="Proteomes" id="UP001166304"/>
    </source>
</evidence>
<dbReference type="PANTHER" id="PTHR43730:SF1">
    <property type="entry name" value="BETA-MANNOSIDASE"/>
    <property type="match status" value="1"/>
</dbReference>
<keyword evidence="12 26" id="KW-0378">Hydrolase</keyword>
<dbReference type="Gene3D" id="3.20.20.80">
    <property type="entry name" value="Glycosidases"/>
    <property type="match status" value="1"/>
</dbReference>
<dbReference type="EC" id="3.2.1.25" evidence="8"/>
<evidence type="ECO:0000259" key="23">
    <source>
        <dbReference type="Pfam" id="PF17753"/>
    </source>
</evidence>
<comment type="function">
    <text evidence="2">Exoglycosidase that cleaves the single beta-linked mannose residue from the non-reducing end of all N-linked glycoprotein oligosaccharides.</text>
</comment>
<evidence type="ECO:0000313" key="26">
    <source>
        <dbReference type="EMBL" id="MBV0902951.1"/>
    </source>
</evidence>
<evidence type="ECO:0000259" key="21">
    <source>
        <dbReference type="Pfam" id="PF00703"/>
    </source>
</evidence>
<dbReference type="AlphaFoldDB" id="A0AA41KIJ3"/>
<evidence type="ECO:0000259" key="24">
    <source>
        <dbReference type="Pfam" id="PF17786"/>
    </source>
</evidence>
<keyword evidence="16" id="KW-0326">Glycosidase</keyword>
<comment type="catalytic activity">
    <reaction evidence="1">
        <text>Hydrolysis of terminal, non-reducing beta-D-mannose residues in beta-D-mannosides.</text>
        <dbReference type="EC" id="3.2.1.25"/>
    </reaction>
</comment>
<dbReference type="InterPro" id="IPR008979">
    <property type="entry name" value="Galactose-bd-like_sf"/>
</dbReference>
<keyword evidence="27" id="KW-1185">Reference proteome</keyword>
<keyword evidence="14" id="KW-0325">Glycoprotein</keyword>
<evidence type="ECO:0000256" key="16">
    <source>
        <dbReference type="ARBA" id="ARBA00023295"/>
    </source>
</evidence>
<evidence type="ECO:0000256" key="17">
    <source>
        <dbReference type="ARBA" id="ARBA00032581"/>
    </source>
</evidence>
<evidence type="ECO:0000256" key="13">
    <source>
        <dbReference type="ARBA" id="ARBA00023157"/>
    </source>
</evidence>
<evidence type="ECO:0000256" key="3">
    <source>
        <dbReference type="ARBA" id="ARBA00004371"/>
    </source>
</evidence>
<keyword evidence="10" id="KW-0964">Secreted</keyword>
<evidence type="ECO:0000256" key="7">
    <source>
        <dbReference type="ARBA" id="ARBA00011738"/>
    </source>
</evidence>
<evidence type="ECO:0000259" key="22">
    <source>
        <dbReference type="Pfam" id="PF02836"/>
    </source>
</evidence>
<dbReference type="GO" id="GO:0005576">
    <property type="term" value="C:extracellular region"/>
    <property type="evidence" value="ECO:0007669"/>
    <property type="project" value="UniProtKB-SubCell"/>
</dbReference>
<comment type="pathway">
    <text evidence="5">Glycan metabolism; N-glycan degradation.</text>
</comment>
<dbReference type="InterPro" id="IPR036156">
    <property type="entry name" value="Beta-gal/glucu_dom_sf"/>
</dbReference>
<evidence type="ECO:0000256" key="9">
    <source>
        <dbReference type="ARBA" id="ARBA00015707"/>
    </source>
</evidence>
<comment type="caution">
    <text evidence="26">The sequence shown here is derived from an EMBL/GenBank/DDBJ whole genome shotgun (WGS) entry which is preliminary data.</text>
</comment>
<evidence type="ECO:0000256" key="19">
    <source>
        <dbReference type="ARBA" id="ARBA00041069"/>
    </source>
</evidence>
<dbReference type="Pfam" id="PF17786">
    <property type="entry name" value="Mannosidase_ig"/>
    <property type="match status" value="1"/>
</dbReference>
<dbReference type="InterPro" id="IPR054593">
    <property type="entry name" value="Beta-mannosidase-like_N2"/>
</dbReference>
<evidence type="ECO:0000256" key="5">
    <source>
        <dbReference type="ARBA" id="ARBA00004740"/>
    </source>
</evidence>
<evidence type="ECO:0000256" key="14">
    <source>
        <dbReference type="ARBA" id="ARBA00023180"/>
    </source>
</evidence>
<evidence type="ECO:0000256" key="1">
    <source>
        <dbReference type="ARBA" id="ARBA00000829"/>
    </source>
</evidence>
<evidence type="ECO:0000256" key="8">
    <source>
        <dbReference type="ARBA" id="ARBA00012754"/>
    </source>
</evidence>
<dbReference type="InterPro" id="IPR006103">
    <property type="entry name" value="Glyco_hydro_2_cat"/>
</dbReference>
<dbReference type="Pfam" id="PF02836">
    <property type="entry name" value="Glyco_hydro_2_C"/>
    <property type="match status" value="1"/>
</dbReference>
<dbReference type="InterPro" id="IPR041447">
    <property type="entry name" value="Mannosidase_ig"/>
</dbReference>
<dbReference type="SUPFAM" id="SSF49303">
    <property type="entry name" value="beta-Galactosidase/glucuronidase domain"/>
    <property type="match status" value="3"/>
</dbReference>
<dbReference type="InterPro" id="IPR050887">
    <property type="entry name" value="Beta-mannosidase_GH2"/>
</dbReference>
<evidence type="ECO:0000256" key="4">
    <source>
        <dbReference type="ARBA" id="ARBA00004613"/>
    </source>
</evidence>
<dbReference type="FunFam" id="3.20.20.80:FF:000050">
    <property type="entry name" value="Beta-mannosidase B"/>
    <property type="match status" value="1"/>
</dbReference>
<feature type="domain" description="Beta-mannosidase-like galactose-binding" evidence="25">
    <location>
        <begin position="10"/>
        <end position="181"/>
    </location>
</feature>
<reference evidence="26" key="1">
    <citation type="submission" date="2021-06" db="EMBL/GenBank/DDBJ databases">
        <title>New haloarchaea isolates fom saline soil.</title>
        <authorList>
            <person name="Duran-Viseras A."/>
            <person name="Sanchez-Porro C.S."/>
            <person name="Ventosa A."/>
        </authorList>
    </citation>
    <scope>NUCLEOTIDE SEQUENCE</scope>
    <source>
        <strain evidence="26">JCM 18369</strain>
    </source>
</reference>
<evidence type="ECO:0000256" key="18">
    <source>
        <dbReference type="ARBA" id="ARBA00038429"/>
    </source>
</evidence>
<accession>A0AA41KIJ3</accession>
<dbReference type="Pfam" id="PF00703">
    <property type="entry name" value="Glyco_hydro_2"/>
    <property type="match status" value="1"/>
</dbReference>
<keyword evidence="11" id="KW-0732">Signal</keyword>
<dbReference type="InterPro" id="IPR006102">
    <property type="entry name" value="Ig-like_GH2"/>
</dbReference>
<evidence type="ECO:0000259" key="25">
    <source>
        <dbReference type="Pfam" id="PF22666"/>
    </source>
</evidence>
<sequence length="816" mass="93049">MQVQSLTGQWRFRRSEEEPWNTGTVPGGIYTDLLENEAIPDPYDEDNELDIQWVGKSDWTYRRTFDVDQALLSHDRIQLHCDGLDTVTTVRVNGEVVGETENMHRVYEFDVTGELQEGENTIEVRFDSPVKYGINRADAYDYDVPALRYPVDQPARSHIRKAQCHYGWDWGPCLPTVGIYRDIRLVGFSGPRITHTRTKQEHFDQAVALGVSVGIESTATADGTLSVSIAGTEVAESIAITSGEEEYEVTATVEDPDLWWPNGYGDQPLYDLEVAVETDETTHVETDRIGFREMSVVREPLNESDDGEGFRFEVNGTPVYAKGANWIPTDALYGRVTDERFEDLLGSAVDANMNMIRVWGGGYYEYERFYEVCDELGLLVWQDFMFACALYPSDERFLDSVENEVRDQIRRLGNHPSIALWCGNNEVEEGVKNWFAEHDHHEELADGFEQLFLDRIATVVEAEDPSRTYWPGSPSSGDEEPEPYRTDVGDIHYWDVWHKGAPFSEYEKTEPRFVSEFGYQSFPSVELLRSVIPADQLNPTAPLMEHHQRNEGGNARILSRMADHFRVPFDFENFVYLSQVQQGMAMQTAIEHWRRLKPYCMGALYWQLNDLWPCASWSSIEYGGDWKALQYVARRIFAPALVTTTETDEGLEIWIVSDETESIEGTLNVRWESLTGEVIETEQVSVSIDPQESTRVVTVDPETVIGERYAEAYLCADLESPVESYPSYDFFEPYKHLDLCQPSFDITVDGTTLTISADCMALFVRLTLPGTDGNFSDNYFHLPAGEERQITFDSNETITGDELKQALSIRHLRATY</sequence>
<name>A0AA41KIJ3_9EURY</name>
<feature type="domain" description="Mannosidase Ig/CBM-like" evidence="24">
    <location>
        <begin position="651"/>
        <end position="736"/>
    </location>
</feature>
<evidence type="ECO:0000256" key="10">
    <source>
        <dbReference type="ARBA" id="ARBA00022525"/>
    </source>
</evidence>
<feature type="domain" description="Glycoside hydrolase family 2 catalytic" evidence="22">
    <location>
        <begin position="311"/>
        <end position="430"/>
    </location>
</feature>
<feature type="domain" description="Glycoside hydrolase family 2 immunoglobulin-like beta-sandwich" evidence="21">
    <location>
        <begin position="192"/>
        <end position="292"/>
    </location>
</feature>
<gene>
    <name evidence="26" type="ORF">KTS37_14245</name>
</gene>
<comment type="similarity">
    <text evidence="18">Belongs to the glycosyl hydrolase 2 family. Beta-mannosidase B subfamily.</text>
</comment>
<dbReference type="Proteomes" id="UP001166304">
    <property type="component" value="Unassembled WGS sequence"/>
</dbReference>
<dbReference type="GO" id="GO:0006516">
    <property type="term" value="P:glycoprotein catabolic process"/>
    <property type="evidence" value="ECO:0007669"/>
    <property type="project" value="TreeGrafter"/>
</dbReference>
<dbReference type="EMBL" id="JAHQXE010000004">
    <property type="protein sequence ID" value="MBV0902951.1"/>
    <property type="molecule type" value="Genomic_DNA"/>
</dbReference>
<dbReference type="InterPro" id="IPR041625">
    <property type="entry name" value="Beta-mannosidase_Ig"/>
</dbReference>
<evidence type="ECO:0000256" key="20">
    <source>
        <dbReference type="ARBA" id="ARBA00041614"/>
    </source>
</evidence>
<dbReference type="SUPFAM" id="SSF51445">
    <property type="entry name" value="(Trans)glycosidases"/>
    <property type="match status" value="1"/>
</dbReference>
<protein>
    <recommendedName>
        <fullName evidence="9">Beta-mannosidase</fullName>
        <ecNumber evidence="8">3.2.1.25</ecNumber>
    </recommendedName>
    <alternativeName>
        <fullName evidence="19">Beta-mannosidase B</fullName>
    </alternativeName>
    <alternativeName>
        <fullName evidence="17">Lysosomal beta A mannosidase</fullName>
    </alternativeName>
    <alternativeName>
        <fullName evidence="20">Mannanase B</fullName>
    </alternativeName>
</protein>
<dbReference type="Pfam" id="PF17753">
    <property type="entry name" value="Ig_mannosidase"/>
    <property type="match status" value="1"/>
</dbReference>
<dbReference type="InterPro" id="IPR017853">
    <property type="entry name" value="GH"/>
</dbReference>
<evidence type="ECO:0000256" key="11">
    <source>
        <dbReference type="ARBA" id="ARBA00022729"/>
    </source>
</evidence>
<dbReference type="GO" id="GO:0004567">
    <property type="term" value="F:beta-mannosidase activity"/>
    <property type="evidence" value="ECO:0007669"/>
    <property type="project" value="UniProtKB-EC"/>
</dbReference>
<dbReference type="FunFam" id="2.60.120.260:FF:000060">
    <property type="entry name" value="Probable beta-mannosidase"/>
    <property type="match status" value="1"/>
</dbReference>
<comment type="subunit">
    <text evidence="6">Monomer.</text>
</comment>
<comment type="subunit">
    <text evidence="7">Homodimer.</text>
</comment>
<keyword evidence="13" id="KW-1015">Disulfide bond</keyword>
<dbReference type="SUPFAM" id="SSF49785">
    <property type="entry name" value="Galactose-binding domain-like"/>
    <property type="match status" value="1"/>
</dbReference>
<feature type="domain" description="Beta-mannosidase Ig-fold" evidence="23">
    <location>
        <begin position="746"/>
        <end position="814"/>
    </location>
</feature>
<dbReference type="Pfam" id="PF22666">
    <property type="entry name" value="Glyco_hydro_2_N2"/>
    <property type="match status" value="1"/>
</dbReference>
<comment type="subcellular location">
    <subcellularLocation>
        <location evidence="3">Lysosome</location>
    </subcellularLocation>
    <subcellularLocation>
        <location evidence="4">Secreted</location>
    </subcellularLocation>
</comment>
<dbReference type="RefSeq" id="WP_162414507.1">
    <property type="nucleotide sequence ID" value="NZ_JAHQXE010000004.1"/>
</dbReference>
<dbReference type="InterPro" id="IPR013783">
    <property type="entry name" value="Ig-like_fold"/>
</dbReference>
<keyword evidence="15" id="KW-0458">Lysosome</keyword>
<evidence type="ECO:0000256" key="15">
    <source>
        <dbReference type="ARBA" id="ARBA00023228"/>
    </source>
</evidence>
<evidence type="ECO:0000256" key="2">
    <source>
        <dbReference type="ARBA" id="ARBA00003150"/>
    </source>
</evidence>